<evidence type="ECO:0000313" key="10">
    <source>
        <dbReference type="EMBL" id="KAK0507450.1"/>
    </source>
</evidence>
<dbReference type="InterPro" id="IPR036188">
    <property type="entry name" value="FAD/NAD-bd_sf"/>
</dbReference>
<comment type="caution">
    <text evidence="10">The sequence shown here is derived from an EMBL/GenBank/DDBJ whole genome shotgun (WGS) entry which is preliminary data.</text>
</comment>
<dbReference type="PANTHER" id="PTHR43104:SF4">
    <property type="entry name" value="L-2-HYDROXYGLUTARATE DEHYDROGENASE, MITOCHONDRIAL"/>
    <property type="match status" value="1"/>
</dbReference>
<evidence type="ECO:0000256" key="6">
    <source>
        <dbReference type="ARBA" id="ARBA00037941"/>
    </source>
</evidence>
<dbReference type="Proteomes" id="UP001166286">
    <property type="component" value="Unassembled WGS sequence"/>
</dbReference>
<accession>A0AA39V651</accession>
<protein>
    <recommendedName>
        <fullName evidence="8">L-2-hydroxyglutarate dehydrogenase, mitochondrial</fullName>
        <ecNumber evidence="7">1.1.99.2</ecNumber>
    </recommendedName>
</protein>
<keyword evidence="3" id="KW-0274">FAD</keyword>
<sequence length="406" mass="44070">MLGRALRRQLTQPCAPRAFSSSSIPRADFTHVVIGAGAVGLAIARKLADRDGTSTLLLERHGAVGTETSSRNSEVIHAGIYYGPTSLKTKLCLRGKQMMYDLCEKQNIPYRNSKKWILAQDAQQHEELVKTHDFAKSIGVPMEFLSLSEARAREPDVLAREAVLESPTTGIVDSHAYMSYLESDFQSKGGDLACHTNVQSVEPLSSGKAGWRIKTTSPSSPEITIITSETVINSAGLAAVPLSNSILPPERHLTPYYAKGSYYSYTAPLPRPKTLIYPAPTSGAAGLGTHLTMDMTGALRFGPDVEWVSSPTDLSVNESRLPAALDEIKTYLPGIRREKVQLDYSGIRPKLGKGGAVWRGSGEGFLDFVIRREEGFEGFVNLLGIESPGLTSSLAIGEMVEGLLYR</sequence>
<proteinExistence type="inferred from homology"/>
<dbReference type="AlphaFoldDB" id="A0AA39V651"/>
<comment type="cofactor">
    <cofactor evidence="1">
        <name>FAD</name>
        <dbReference type="ChEBI" id="CHEBI:57692"/>
    </cofactor>
</comment>
<feature type="domain" description="FAD dependent oxidoreductase" evidence="9">
    <location>
        <begin position="32"/>
        <end position="400"/>
    </location>
</feature>
<dbReference type="PANTHER" id="PTHR43104">
    <property type="entry name" value="L-2-HYDROXYGLUTARATE DEHYDROGENASE, MITOCHONDRIAL"/>
    <property type="match status" value="1"/>
</dbReference>
<comment type="similarity">
    <text evidence="6">Belongs to the L2HGDH family.</text>
</comment>
<evidence type="ECO:0000256" key="5">
    <source>
        <dbReference type="ARBA" id="ARBA00036066"/>
    </source>
</evidence>
<evidence type="ECO:0000259" key="9">
    <source>
        <dbReference type="Pfam" id="PF01266"/>
    </source>
</evidence>
<evidence type="ECO:0000256" key="8">
    <source>
        <dbReference type="ARBA" id="ARBA00041137"/>
    </source>
</evidence>
<keyword evidence="2" id="KW-0285">Flavoprotein</keyword>
<keyword evidence="11" id="KW-1185">Reference proteome</keyword>
<dbReference type="Gene3D" id="3.30.9.10">
    <property type="entry name" value="D-Amino Acid Oxidase, subunit A, domain 2"/>
    <property type="match status" value="1"/>
</dbReference>
<dbReference type="EC" id="1.1.99.2" evidence="7"/>
<reference evidence="10" key="1">
    <citation type="submission" date="2023-03" db="EMBL/GenBank/DDBJ databases">
        <title>Complete genome of Cladonia borealis.</title>
        <authorList>
            <person name="Park H."/>
        </authorList>
    </citation>
    <scope>NUCLEOTIDE SEQUENCE</scope>
    <source>
        <strain evidence="10">ANT050790</strain>
    </source>
</reference>
<dbReference type="Pfam" id="PF01266">
    <property type="entry name" value="DAO"/>
    <property type="match status" value="1"/>
</dbReference>
<organism evidence="10 11">
    <name type="scientific">Cladonia borealis</name>
    <dbReference type="NCBI Taxonomy" id="184061"/>
    <lineage>
        <taxon>Eukaryota</taxon>
        <taxon>Fungi</taxon>
        <taxon>Dikarya</taxon>
        <taxon>Ascomycota</taxon>
        <taxon>Pezizomycotina</taxon>
        <taxon>Lecanoromycetes</taxon>
        <taxon>OSLEUM clade</taxon>
        <taxon>Lecanoromycetidae</taxon>
        <taxon>Lecanorales</taxon>
        <taxon>Lecanorineae</taxon>
        <taxon>Cladoniaceae</taxon>
        <taxon>Cladonia</taxon>
    </lineage>
</organism>
<comment type="catalytic activity">
    <reaction evidence="5">
        <text>(S)-2-hydroxyglutarate + A = 2-oxoglutarate + AH2</text>
        <dbReference type="Rhea" id="RHEA:21252"/>
        <dbReference type="ChEBI" id="CHEBI:13193"/>
        <dbReference type="ChEBI" id="CHEBI:16782"/>
        <dbReference type="ChEBI" id="CHEBI:16810"/>
        <dbReference type="ChEBI" id="CHEBI:17499"/>
        <dbReference type="EC" id="1.1.99.2"/>
    </reaction>
</comment>
<dbReference type="InterPro" id="IPR006076">
    <property type="entry name" value="FAD-dep_OxRdtase"/>
</dbReference>
<dbReference type="Gene3D" id="3.50.50.60">
    <property type="entry name" value="FAD/NAD(P)-binding domain"/>
    <property type="match status" value="1"/>
</dbReference>
<evidence type="ECO:0000256" key="7">
    <source>
        <dbReference type="ARBA" id="ARBA00038878"/>
    </source>
</evidence>
<dbReference type="GO" id="GO:0047545">
    <property type="term" value="F:(S)-2-hydroxyglutarate dehydrogenase activity"/>
    <property type="evidence" value="ECO:0007669"/>
    <property type="project" value="UniProtKB-EC"/>
</dbReference>
<evidence type="ECO:0000256" key="4">
    <source>
        <dbReference type="ARBA" id="ARBA00023002"/>
    </source>
</evidence>
<gene>
    <name evidence="10" type="ORF">JMJ35_009973</name>
</gene>
<keyword evidence="4" id="KW-0560">Oxidoreductase</keyword>
<evidence type="ECO:0000256" key="3">
    <source>
        <dbReference type="ARBA" id="ARBA00022827"/>
    </source>
</evidence>
<dbReference type="EMBL" id="JAFEKC020000023">
    <property type="protein sequence ID" value="KAK0507450.1"/>
    <property type="molecule type" value="Genomic_DNA"/>
</dbReference>
<evidence type="ECO:0000256" key="1">
    <source>
        <dbReference type="ARBA" id="ARBA00001974"/>
    </source>
</evidence>
<evidence type="ECO:0000256" key="2">
    <source>
        <dbReference type="ARBA" id="ARBA00022630"/>
    </source>
</evidence>
<name>A0AA39V651_9LECA</name>
<dbReference type="SUPFAM" id="SSF51905">
    <property type="entry name" value="FAD/NAD(P)-binding domain"/>
    <property type="match status" value="1"/>
</dbReference>
<evidence type="ECO:0000313" key="11">
    <source>
        <dbReference type="Proteomes" id="UP001166286"/>
    </source>
</evidence>